<dbReference type="AlphaFoldDB" id="A0A2S6INU8"/>
<dbReference type="Proteomes" id="UP000239002">
    <property type="component" value="Unassembled WGS sequence"/>
</dbReference>
<evidence type="ECO:0000313" key="2">
    <source>
        <dbReference type="EMBL" id="PPK95878.1"/>
    </source>
</evidence>
<comment type="caution">
    <text evidence="2">The sequence shown here is derived from an EMBL/GenBank/DDBJ whole genome shotgun (WGS) entry which is preliminary data.</text>
</comment>
<reference evidence="2 3" key="1">
    <citation type="submission" date="2018-02" db="EMBL/GenBank/DDBJ databases">
        <title>Genomic Encyclopedia of Archaeal and Bacterial Type Strains, Phase II (KMG-II): from individual species to whole genera.</title>
        <authorList>
            <person name="Goeker M."/>
        </authorList>
    </citation>
    <scope>NUCLEOTIDE SEQUENCE [LARGE SCALE GENOMIC DNA]</scope>
    <source>
        <strain evidence="2 3">DSM 16809</strain>
    </source>
</reference>
<dbReference type="InterPro" id="IPR018551">
    <property type="entry name" value="DUF2007"/>
</dbReference>
<evidence type="ECO:0000259" key="1">
    <source>
        <dbReference type="Pfam" id="PF09413"/>
    </source>
</evidence>
<feature type="domain" description="DUF2007" evidence="1">
    <location>
        <begin position="7"/>
        <end position="68"/>
    </location>
</feature>
<dbReference type="RefSeq" id="WP_104515161.1">
    <property type="nucleotide sequence ID" value="NZ_MQVW01000002.1"/>
</dbReference>
<sequence length="75" mass="8310">MAEQVRIYTASAITINRLAQLLEEQNIPSIIKNNQESGRLAGFGTTAESVELYILDTDVEKAQKVVDVFKSVNNI</sequence>
<protein>
    <submittedName>
        <fullName evidence="2">Putative signal transducing protein</fullName>
    </submittedName>
</protein>
<dbReference type="Pfam" id="PF09413">
    <property type="entry name" value="DUF2007"/>
    <property type="match status" value="1"/>
</dbReference>
<evidence type="ECO:0000313" key="3">
    <source>
        <dbReference type="Proteomes" id="UP000239002"/>
    </source>
</evidence>
<organism evidence="2 3">
    <name type="scientific">Nonlabens xylanidelens</name>
    <dbReference type="NCBI Taxonomy" id="191564"/>
    <lineage>
        <taxon>Bacteria</taxon>
        <taxon>Pseudomonadati</taxon>
        <taxon>Bacteroidota</taxon>
        <taxon>Flavobacteriia</taxon>
        <taxon>Flavobacteriales</taxon>
        <taxon>Flavobacteriaceae</taxon>
        <taxon>Nonlabens</taxon>
    </lineage>
</organism>
<accession>A0A2S6INU8</accession>
<dbReference type="OrthoDB" id="1149279at2"/>
<keyword evidence="3" id="KW-1185">Reference proteome</keyword>
<gene>
    <name evidence="2" type="ORF">LY01_01471</name>
</gene>
<dbReference type="EMBL" id="PTJE01000002">
    <property type="protein sequence ID" value="PPK95878.1"/>
    <property type="molecule type" value="Genomic_DNA"/>
</dbReference>
<proteinExistence type="predicted"/>
<name>A0A2S6INU8_9FLAO</name>